<keyword evidence="2" id="KW-1185">Reference proteome</keyword>
<reference evidence="1 2" key="1">
    <citation type="journal article" date="2021" name="BMC Genomics">
        <title>Datura genome reveals duplications of psychoactive alkaloid biosynthetic genes and high mutation rate following tissue culture.</title>
        <authorList>
            <person name="Rajewski A."/>
            <person name="Carter-House D."/>
            <person name="Stajich J."/>
            <person name="Litt A."/>
        </authorList>
    </citation>
    <scope>NUCLEOTIDE SEQUENCE [LARGE SCALE GENOMIC DNA]</scope>
    <source>
        <strain evidence="1">AR-01</strain>
    </source>
</reference>
<comment type="caution">
    <text evidence="1">The sequence shown here is derived from an EMBL/GenBank/DDBJ whole genome shotgun (WGS) entry which is preliminary data.</text>
</comment>
<evidence type="ECO:0000313" key="1">
    <source>
        <dbReference type="EMBL" id="MCD9638976.1"/>
    </source>
</evidence>
<sequence>NLPISNSQCLGIGIVILFYLPDEVGGRRLRGEIGEAREQGGLEELDGGVAATGEWRLATMDADESRTTNDDRKRRLESGLWRSGGRLWTLRLERQSRIELE</sequence>
<dbReference type="EMBL" id="JACEIK010002810">
    <property type="protein sequence ID" value="MCD9638976.1"/>
    <property type="molecule type" value="Genomic_DNA"/>
</dbReference>
<gene>
    <name evidence="1" type="ORF">HAX54_023211</name>
</gene>
<evidence type="ECO:0000313" key="2">
    <source>
        <dbReference type="Proteomes" id="UP000823775"/>
    </source>
</evidence>
<proteinExistence type="predicted"/>
<feature type="non-terminal residue" evidence="1">
    <location>
        <position position="1"/>
    </location>
</feature>
<dbReference type="Proteomes" id="UP000823775">
    <property type="component" value="Unassembled WGS sequence"/>
</dbReference>
<organism evidence="1 2">
    <name type="scientific">Datura stramonium</name>
    <name type="common">Jimsonweed</name>
    <name type="synonym">Common thornapple</name>
    <dbReference type="NCBI Taxonomy" id="4076"/>
    <lineage>
        <taxon>Eukaryota</taxon>
        <taxon>Viridiplantae</taxon>
        <taxon>Streptophyta</taxon>
        <taxon>Embryophyta</taxon>
        <taxon>Tracheophyta</taxon>
        <taxon>Spermatophyta</taxon>
        <taxon>Magnoliopsida</taxon>
        <taxon>eudicotyledons</taxon>
        <taxon>Gunneridae</taxon>
        <taxon>Pentapetalae</taxon>
        <taxon>asterids</taxon>
        <taxon>lamiids</taxon>
        <taxon>Solanales</taxon>
        <taxon>Solanaceae</taxon>
        <taxon>Solanoideae</taxon>
        <taxon>Datureae</taxon>
        <taxon>Datura</taxon>
    </lineage>
</organism>
<name>A0ABS8UXP4_DATST</name>
<protein>
    <submittedName>
        <fullName evidence="1">Uncharacterized protein</fullName>
    </submittedName>
</protein>
<accession>A0ABS8UXP4</accession>